<dbReference type="Pfam" id="PF00126">
    <property type="entry name" value="HTH_1"/>
    <property type="match status" value="1"/>
</dbReference>
<dbReference type="PRINTS" id="PR00039">
    <property type="entry name" value="HTHLYSR"/>
</dbReference>
<dbReference type="PANTHER" id="PTHR30419:SF30">
    <property type="entry name" value="LYSR FAMILY TRANSCRIPTIONAL REGULATOR"/>
    <property type="match status" value="1"/>
</dbReference>
<dbReference type="RefSeq" id="WP_123331742.1">
    <property type="nucleotide sequence ID" value="NZ_JALQCW010000088.1"/>
</dbReference>
<evidence type="ECO:0000256" key="2">
    <source>
        <dbReference type="ARBA" id="ARBA00023015"/>
    </source>
</evidence>
<keyword evidence="9" id="KW-1185">Reference proteome</keyword>
<dbReference type="GO" id="GO:0003677">
    <property type="term" value="F:DNA binding"/>
    <property type="evidence" value="ECO:0007669"/>
    <property type="project" value="UniProtKB-KW"/>
</dbReference>
<comment type="similarity">
    <text evidence="1">Belongs to the LysR transcriptional regulatory family.</text>
</comment>
<evidence type="ECO:0000313" key="7">
    <source>
        <dbReference type="EMBL" id="MCK9818187.1"/>
    </source>
</evidence>
<evidence type="ECO:0000313" key="9">
    <source>
        <dbReference type="Proteomes" id="UP001155163"/>
    </source>
</evidence>
<dbReference type="Gene3D" id="1.10.10.10">
    <property type="entry name" value="Winged helix-like DNA-binding domain superfamily/Winged helix DNA-binding domain"/>
    <property type="match status" value="1"/>
</dbReference>
<dbReference type="InterPro" id="IPR050950">
    <property type="entry name" value="HTH-type_LysR_regulators"/>
</dbReference>
<evidence type="ECO:0000259" key="5">
    <source>
        <dbReference type="PROSITE" id="PS50931"/>
    </source>
</evidence>
<dbReference type="Gene3D" id="3.40.190.10">
    <property type="entry name" value="Periplasmic binding protein-like II"/>
    <property type="match status" value="2"/>
</dbReference>
<dbReference type="InterPro" id="IPR005119">
    <property type="entry name" value="LysR_subst-bd"/>
</dbReference>
<dbReference type="SUPFAM" id="SSF46785">
    <property type="entry name" value="Winged helix' DNA-binding domain"/>
    <property type="match status" value="1"/>
</dbReference>
<protein>
    <submittedName>
        <fullName evidence="6">LysR substrate-binding domain-containing protein</fullName>
    </submittedName>
</protein>
<dbReference type="EMBL" id="JALQCW010000088">
    <property type="protein sequence ID" value="MCK9801562.1"/>
    <property type="molecule type" value="Genomic_DNA"/>
</dbReference>
<organism evidence="6 8">
    <name type="scientific">Pseudomonas morbosilactucae</name>
    <dbReference type="NCBI Taxonomy" id="2938197"/>
    <lineage>
        <taxon>Bacteria</taxon>
        <taxon>Pseudomonadati</taxon>
        <taxon>Pseudomonadota</taxon>
        <taxon>Gammaproteobacteria</taxon>
        <taxon>Pseudomonadales</taxon>
        <taxon>Pseudomonadaceae</taxon>
        <taxon>Pseudomonas</taxon>
    </lineage>
</organism>
<dbReference type="FunFam" id="1.10.10.10:FF:000001">
    <property type="entry name" value="LysR family transcriptional regulator"/>
    <property type="match status" value="1"/>
</dbReference>
<comment type="caution">
    <text evidence="6">The sequence shown here is derived from an EMBL/GenBank/DDBJ whole genome shotgun (WGS) entry which is preliminary data.</text>
</comment>
<feature type="domain" description="HTH lysR-type" evidence="5">
    <location>
        <begin position="1"/>
        <end position="58"/>
    </location>
</feature>
<dbReference type="SUPFAM" id="SSF53850">
    <property type="entry name" value="Periplasmic binding protein-like II"/>
    <property type="match status" value="1"/>
</dbReference>
<dbReference type="EMBL" id="JALQCX010000072">
    <property type="protein sequence ID" value="MCK9818187.1"/>
    <property type="molecule type" value="Genomic_DNA"/>
</dbReference>
<dbReference type="PANTHER" id="PTHR30419">
    <property type="entry name" value="HTH-TYPE TRANSCRIPTIONAL REGULATOR YBHD"/>
    <property type="match status" value="1"/>
</dbReference>
<keyword evidence="4" id="KW-0804">Transcription</keyword>
<dbReference type="GO" id="GO:0005829">
    <property type="term" value="C:cytosol"/>
    <property type="evidence" value="ECO:0007669"/>
    <property type="project" value="TreeGrafter"/>
</dbReference>
<keyword evidence="3" id="KW-0238">DNA-binding</keyword>
<sequence length="308" mass="34643">MKLHQLRALVSICESGSIQEASRLLHISQPALSKGIKELEAELGVPLLIRSNRGITATEYGERLVRRARLILEEVRRAAEEIDTLKGRMDGKLSIGVSPVTPGPQFVSSLNRYRQRFPKVQVQIHELRPSKLMEGLREGQLDMALSSLPPSRNTDGFHWEELYAQPTVLVVRKDHPLRHARHLHELREQEWLLQDSLEQSRVGVMFEENGVAPPQNVIECASVVLFAELAITSDAVSYWSLRVLESAPMLMAKLEILHIVEPVPPMNISLVCRDQELMTREAKALADDLIYVYKGPSKPLPNLVPAIA</sequence>
<name>A0A9X2C8K6_9PSED</name>
<evidence type="ECO:0000256" key="3">
    <source>
        <dbReference type="ARBA" id="ARBA00023125"/>
    </source>
</evidence>
<dbReference type="InterPro" id="IPR000847">
    <property type="entry name" value="LysR_HTH_N"/>
</dbReference>
<evidence type="ECO:0000256" key="4">
    <source>
        <dbReference type="ARBA" id="ARBA00023163"/>
    </source>
</evidence>
<gene>
    <name evidence="6" type="ORF">M1B34_28815</name>
    <name evidence="7" type="ORF">M1B35_29685</name>
</gene>
<keyword evidence="2" id="KW-0805">Transcription regulation</keyword>
<accession>A0A9X2C8K6</accession>
<dbReference type="CDD" id="cd05466">
    <property type="entry name" value="PBP2_LTTR_substrate"/>
    <property type="match status" value="1"/>
</dbReference>
<proteinExistence type="inferred from homology"/>
<dbReference type="GO" id="GO:0003700">
    <property type="term" value="F:DNA-binding transcription factor activity"/>
    <property type="evidence" value="ECO:0007669"/>
    <property type="project" value="InterPro"/>
</dbReference>
<dbReference type="InterPro" id="IPR036390">
    <property type="entry name" value="WH_DNA-bd_sf"/>
</dbReference>
<evidence type="ECO:0000256" key="1">
    <source>
        <dbReference type="ARBA" id="ARBA00009437"/>
    </source>
</evidence>
<dbReference type="InterPro" id="IPR036388">
    <property type="entry name" value="WH-like_DNA-bd_sf"/>
</dbReference>
<evidence type="ECO:0000313" key="6">
    <source>
        <dbReference type="EMBL" id="MCK9801562.1"/>
    </source>
</evidence>
<evidence type="ECO:0000313" key="8">
    <source>
        <dbReference type="Proteomes" id="UP001155059"/>
    </source>
</evidence>
<reference evidence="8 9" key="1">
    <citation type="journal article" date="2022" name="Int. J. Syst. Evol. Microbiol.">
        <title>Pseudomonas aegrilactucae sp. nov. and Pseudomonas morbosilactucae sp. nov., pathogens causing bacterial rot of lettuce in Japan.</title>
        <authorList>
            <person name="Sawada H."/>
            <person name="Fujikawa T."/>
            <person name="Satou M."/>
        </authorList>
    </citation>
    <scope>NUCLEOTIDE SEQUENCE [LARGE SCALE GENOMIC DNA]</scope>
    <source>
        <strain evidence="6 8">MAFF 302030</strain>
        <strain evidence="7 9">MAFF 302046</strain>
    </source>
</reference>
<dbReference type="AlphaFoldDB" id="A0A9X2C8K6"/>
<dbReference type="Pfam" id="PF03466">
    <property type="entry name" value="LysR_substrate"/>
    <property type="match status" value="1"/>
</dbReference>
<dbReference type="Proteomes" id="UP001155059">
    <property type="component" value="Unassembled WGS sequence"/>
</dbReference>
<dbReference type="Proteomes" id="UP001155163">
    <property type="component" value="Unassembled WGS sequence"/>
</dbReference>
<reference evidence="8 9" key="2">
    <citation type="journal article" date="2023" name="Plant Pathol.">
        <title>Dismantling and reorganizing Pseudomonas marginalis sensu#lato.</title>
        <authorList>
            <person name="Sawada H."/>
            <person name="Fujikawa T."/>
            <person name="Satou M."/>
        </authorList>
    </citation>
    <scope>NUCLEOTIDE SEQUENCE [LARGE SCALE GENOMIC DNA]</scope>
    <source>
        <strain evidence="6 8">MAFF 302030</strain>
        <strain evidence="7 9">MAFF 302046</strain>
    </source>
</reference>
<dbReference type="PROSITE" id="PS50931">
    <property type="entry name" value="HTH_LYSR"/>
    <property type="match status" value="1"/>
</dbReference>